<protein>
    <submittedName>
        <fullName evidence="3">Uncharacterized protein</fullName>
    </submittedName>
</protein>
<feature type="transmembrane region" description="Helical" evidence="2">
    <location>
        <begin position="52"/>
        <end position="69"/>
    </location>
</feature>
<dbReference type="Proteomes" id="UP000198287">
    <property type="component" value="Unassembled WGS sequence"/>
</dbReference>
<feature type="transmembrane region" description="Helical" evidence="2">
    <location>
        <begin position="153"/>
        <end position="171"/>
    </location>
</feature>
<keyword evidence="2" id="KW-0812">Transmembrane</keyword>
<feature type="transmembrane region" description="Helical" evidence="2">
    <location>
        <begin position="81"/>
        <end position="102"/>
    </location>
</feature>
<name>A0A226EXR0_FOLCA</name>
<organism evidence="3 4">
    <name type="scientific">Folsomia candida</name>
    <name type="common">Springtail</name>
    <dbReference type="NCBI Taxonomy" id="158441"/>
    <lineage>
        <taxon>Eukaryota</taxon>
        <taxon>Metazoa</taxon>
        <taxon>Ecdysozoa</taxon>
        <taxon>Arthropoda</taxon>
        <taxon>Hexapoda</taxon>
        <taxon>Collembola</taxon>
        <taxon>Entomobryomorpha</taxon>
        <taxon>Isotomoidea</taxon>
        <taxon>Isotomidae</taxon>
        <taxon>Proisotominae</taxon>
        <taxon>Folsomia</taxon>
    </lineage>
</organism>
<feature type="compositionally biased region" description="Basic and acidic residues" evidence="1">
    <location>
        <begin position="127"/>
        <end position="144"/>
    </location>
</feature>
<feature type="transmembrane region" description="Helical" evidence="2">
    <location>
        <begin position="218"/>
        <end position="243"/>
    </location>
</feature>
<evidence type="ECO:0000313" key="4">
    <source>
        <dbReference type="Proteomes" id="UP000198287"/>
    </source>
</evidence>
<keyword evidence="2" id="KW-0472">Membrane</keyword>
<proteinExistence type="predicted"/>
<feature type="region of interest" description="Disordered" evidence="1">
    <location>
        <begin position="127"/>
        <end position="151"/>
    </location>
</feature>
<keyword evidence="4" id="KW-1185">Reference proteome</keyword>
<dbReference type="EMBL" id="LNIX01000001">
    <property type="protein sequence ID" value="OXA62339.1"/>
    <property type="molecule type" value="Genomic_DNA"/>
</dbReference>
<evidence type="ECO:0000256" key="1">
    <source>
        <dbReference type="SAM" id="MobiDB-lite"/>
    </source>
</evidence>
<sequence>MGVQFLSQRTTSAVFSFISMMCSLKLIPFHWDREKKELQKALDPRQRRDFAIHRKIMLSMTLFSILRYIQTANRGPFPLLLRILNIVWIVGYLLTSICLHQLDRKEAEIMQLSNILIRYLKTGQADDHDGQKVNHRDNNNKDQKSTSSSSKNVLDNNISAIIFLGFFQMFLNPVLHLSLLDASPCSPNFLGSVFFSCKGFHRGDIHLLKKLPFIIFEYYIVMVFIYTWFFNWLIVFLGMSWLLMKLQGTRGGEDEDLKFEEWVRGGEDEDLKFEELVRGGEGEDLKFEELVRGGEGEELIKSPNSVVCNLMNESMMMYLSTFPILLFMVVSILAFGALREWRHNPGALVMFPVCSIRCLFEAE</sequence>
<reference evidence="3 4" key="1">
    <citation type="submission" date="2015-12" db="EMBL/GenBank/DDBJ databases">
        <title>The genome of Folsomia candida.</title>
        <authorList>
            <person name="Faddeeva A."/>
            <person name="Derks M.F."/>
            <person name="Anvar Y."/>
            <person name="Smit S."/>
            <person name="Van Straalen N."/>
            <person name="Roelofs D."/>
        </authorList>
    </citation>
    <scope>NUCLEOTIDE SEQUENCE [LARGE SCALE GENOMIC DNA]</scope>
    <source>
        <strain evidence="3 4">VU population</strain>
        <tissue evidence="3">Whole body</tissue>
    </source>
</reference>
<dbReference type="AlphaFoldDB" id="A0A226EXR0"/>
<evidence type="ECO:0000313" key="3">
    <source>
        <dbReference type="EMBL" id="OXA62339.1"/>
    </source>
</evidence>
<accession>A0A226EXR0</accession>
<gene>
    <name evidence="3" type="ORF">Fcan01_01675</name>
</gene>
<feature type="transmembrane region" description="Helical" evidence="2">
    <location>
        <begin position="12"/>
        <end position="31"/>
    </location>
</feature>
<comment type="caution">
    <text evidence="3">The sequence shown here is derived from an EMBL/GenBank/DDBJ whole genome shotgun (WGS) entry which is preliminary data.</text>
</comment>
<evidence type="ECO:0000256" key="2">
    <source>
        <dbReference type="SAM" id="Phobius"/>
    </source>
</evidence>
<dbReference type="OrthoDB" id="8288835at2759"/>
<keyword evidence="2" id="KW-1133">Transmembrane helix</keyword>
<feature type="transmembrane region" description="Helical" evidence="2">
    <location>
        <begin position="318"/>
        <end position="338"/>
    </location>
</feature>